<dbReference type="Proteomes" id="UP000029387">
    <property type="component" value="Unassembled WGS sequence"/>
</dbReference>
<feature type="domain" description="Methyltransferase type 11" evidence="1">
    <location>
        <begin position="142"/>
        <end position="238"/>
    </location>
</feature>
<dbReference type="GO" id="GO:0003838">
    <property type="term" value="F:sterol 24-C-methyltransferase activity"/>
    <property type="evidence" value="ECO:0007669"/>
    <property type="project" value="UniProtKB-EC"/>
</dbReference>
<accession>A0A087S2X7</accession>
<evidence type="ECO:0000259" key="1">
    <source>
        <dbReference type="Pfam" id="PF08241"/>
    </source>
</evidence>
<dbReference type="CDD" id="cd02440">
    <property type="entry name" value="AdoMet_MTases"/>
    <property type="match status" value="1"/>
</dbReference>
<dbReference type="AlphaFoldDB" id="A0A087S2X7"/>
<dbReference type="InterPro" id="IPR025282">
    <property type="entry name" value="DUF4214"/>
</dbReference>
<dbReference type="InterPro" id="IPR050723">
    <property type="entry name" value="CFA/CMAS"/>
</dbReference>
<dbReference type="GO" id="GO:0032259">
    <property type="term" value="P:methylation"/>
    <property type="evidence" value="ECO:0007669"/>
    <property type="project" value="UniProtKB-KW"/>
</dbReference>
<evidence type="ECO:0000313" key="4">
    <source>
        <dbReference type="Proteomes" id="UP000029387"/>
    </source>
</evidence>
<dbReference type="SUPFAM" id="SSF53335">
    <property type="entry name" value="S-adenosyl-L-methionine-dependent methyltransferases"/>
    <property type="match status" value="1"/>
</dbReference>
<keyword evidence="3" id="KW-0489">Methyltransferase</keyword>
<gene>
    <name evidence="3" type="primary">ubiE</name>
    <name evidence="3" type="ORF">AAA799P11_00152</name>
</gene>
<dbReference type="InterPro" id="IPR038255">
    <property type="entry name" value="PBS_linker_sf"/>
</dbReference>
<dbReference type="InterPro" id="IPR013216">
    <property type="entry name" value="Methyltransf_11"/>
</dbReference>
<dbReference type="PANTHER" id="PTHR43667">
    <property type="entry name" value="CYCLOPROPANE-FATTY-ACYL-PHOSPHOLIPID SYNTHASE"/>
    <property type="match status" value="1"/>
</dbReference>
<organism evidence="3 4">
    <name type="scientific">Marine Group I thaumarchaeote SCGC AAA799-P11</name>
    <dbReference type="NCBI Taxonomy" id="1502295"/>
    <lineage>
        <taxon>Archaea</taxon>
        <taxon>Nitrososphaerota</taxon>
        <taxon>Marine Group I</taxon>
    </lineage>
</organism>
<reference evidence="3 4" key="1">
    <citation type="submission" date="2014-06" db="EMBL/GenBank/DDBJ databases">
        <authorList>
            <person name="Ngugi D.K."/>
            <person name="Blom J."/>
            <person name="Alam I."/>
            <person name="Rashid M."/>
            <person name="Baalawi W."/>
            <person name="Zhang G."/>
            <person name="Hikmawan T."/>
            <person name="Guan Y."/>
            <person name="Antunes A."/>
            <person name="Siam R."/>
            <person name="El-Dorry H."/>
            <person name="Bajic V."/>
            <person name="Stingl U."/>
        </authorList>
    </citation>
    <scope>NUCLEOTIDE SEQUENCE [LARGE SCALE GENOMIC DNA]</scope>
    <source>
        <strain evidence="3">SCGC AAA799-P11</strain>
    </source>
</reference>
<dbReference type="Gene3D" id="3.40.50.150">
    <property type="entry name" value="Vaccinia Virus protein VP39"/>
    <property type="match status" value="1"/>
</dbReference>
<evidence type="ECO:0000259" key="2">
    <source>
        <dbReference type="Pfam" id="PF13946"/>
    </source>
</evidence>
<comment type="caution">
    <text evidence="3">The sequence shown here is derived from an EMBL/GenBank/DDBJ whole genome shotgun (WGS) entry which is preliminary data.</text>
</comment>
<keyword evidence="4" id="KW-1185">Reference proteome</keyword>
<dbReference type="PANTHER" id="PTHR43667:SF2">
    <property type="entry name" value="FATTY ACID C-METHYL TRANSFERASE"/>
    <property type="match status" value="1"/>
</dbReference>
<feature type="domain" description="DUF4214" evidence="2">
    <location>
        <begin position="19"/>
        <end position="64"/>
    </location>
</feature>
<proteinExistence type="predicted"/>
<evidence type="ECO:0000313" key="3">
    <source>
        <dbReference type="EMBL" id="KFM20081.1"/>
    </source>
</evidence>
<dbReference type="EMBL" id="JOSZ01000002">
    <property type="protein sequence ID" value="KFM20081.1"/>
    <property type="molecule type" value="Genomic_DNA"/>
</dbReference>
<dbReference type="InterPro" id="IPR029063">
    <property type="entry name" value="SAM-dependent_MTases_sf"/>
</dbReference>
<dbReference type="Gene3D" id="1.10.3130.20">
    <property type="entry name" value="Phycobilisome linker domain"/>
    <property type="match status" value="1"/>
</dbReference>
<dbReference type="Pfam" id="PF13946">
    <property type="entry name" value="DUF4214"/>
    <property type="match status" value="1"/>
</dbReference>
<name>A0A087S2X7_9ARCH</name>
<keyword evidence="3" id="KW-0808">Transferase</keyword>
<dbReference type="Pfam" id="PF08241">
    <property type="entry name" value="Methyltransf_11"/>
    <property type="match status" value="1"/>
</dbReference>
<protein>
    <submittedName>
        <fullName evidence="3">Demethylmenaquinone methyltransferase protein</fullName>
        <ecNumber evidence="3">2.1.1.41</ecNumber>
    </submittedName>
</protein>
<dbReference type="EC" id="2.1.1.41" evidence="3"/>
<sequence>MKSFSRLGLMNEEDLKKIVRKCYLDYLNREPDDKGLKHYVNLMKTKKITKQELIDTFKASPEYKLSHPVELESDTAINVRMKKEWNERAKMNPLFVIATDHSESEEDFWASGVTECNFILGKDIGRFQKIIENKDPSKMNVLEIGCGIGRILIPMGKIFGNVVGIDVSSEMVMLGQKHVADIPNCSIVENNGIDLSKFTENSFDFCYSFIVFQHIPDKNVVEKYISEVSRVLKPNCLFRFQVRGTITTKPNEITTWDGVQFTSEEIHKIADLNNFEIIEEGNDHEEYYWLTFKTKK</sequence>